<reference evidence="4" key="1">
    <citation type="journal article" date="2016" name="Front. Microbiol.">
        <title>Genome Sequence of the Piezophilic, Mesophilic Sulfate-Reducing Bacterium Desulfovibrio indicus J2T.</title>
        <authorList>
            <person name="Cao J."/>
            <person name="Maignien L."/>
            <person name="Shao Z."/>
            <person name="Alain K."/>
            <person name="Jebbar M."/>
        </authorList>
    </citation>
    <scope>NUCLEOTIDE SEQUENCE</scope>
    <source>
        <strain evidence="4">JCM 32048</strain>
    </source>
</reference>
<dbReference type="SMART" id="SM00857">
    <property type="entry name" value="Resolvase"/>
    <property type="match status" value="1"/>
</dbReference>
<feature type="region of interest" description="Disordered" evidence="1">
    <location>
        <begin position="279"/>
        <end position="313"/>
    </location>
</feature>
<name>A0AA37HIV0_9HYPH</name>
<dbReference type="PANTHER" id="PTHR30461">
    <property type="entry name" value="DNA-INVERTASE FROM LAMBDOID PROPHAGE"/>
    <property type="match status" value="1"/>
</dbReference>
<dbReference type="InterPro" id="IPR050639">
    <property type="entry name" value="SSR_resolvase"/>
</dbReference>
<dbReference type="GO" id="GO:0000150">
    <property type="term" value="F:DNA strand exchange activity"/>
    <property type="evidence" value="ECO:0007669"/>
    <property type="project" value="InterPro"/>
</dbReference>
<dbReference type="RefSeq" id="WP_238193713.1">
    <property type="nucleotide sequence ID" value="NZ_BPQJ01000082.1"/>
</dbReference>
<dbReference type="InterPro" id="IPR006119">
    <property type="entry name" value="Resolv_N"/>
</dbReference>
<dbReference type="InterPro" id="IPR038109">
    <property type="entry name" value="DNA_bind_recomb_sf"/>
</dbReference>
<feature type="domain" description="Resolvase/invertase-type recombinase catalytic" evidence="2">
    <location>
        <begin position="10"/>
        <end position="162"/>
    </location>
</feature>
<dbReference type="Proteomes" id="UP001055286">
    <property type="component" value="Unassembled WGS sequence"/>
</dbReference>
<evidence type="ECO:0008006" key="6">
    <source>
        <dbReference type="Google" id="ProtNLM"/>
    </source>
</evidence>
<dbReference type="InterPro" id="IPR036162">
    <property type="entry name" value="Resolvase-like_N_sf"/>
</dbReference>
<evidence type="ECO:0000256" key="1">
    <source>
        <dbReference type="SAM" id="MobiDB-lite"/>
    </source>
</evidence>
<proteinExistence type="predicted"/>
<dbReference type="PANTHER" id="PTHR30461:SF23">
    <property type="entry name" value="DNA RECOMBINASE-RELATED"/>
    <property type="match status" value="1"/>
</dbReference>
<protein>
    <recommendedName>
        <fullName evidence="6">Recombinase family protein</fullName>
    </recommendedName>
</protein>
<dbReference type="CDD" id="cd03768">
    <property type="entry name" value="SR_ResInv"/>
    <property type="match status" value="1"/>
</dbReference>
<organism evidence="4 5">
    <name type="scientific">Methylobacterium frigidaeris</name>
    <dbReference type="NCBI Taxonomy" id="2038277"/>
    <lineage>
        <taxon>Bacteria</taxon>
        <taxon>Pseudomonadati</taxon>
        <taxon>Pseudomonadota</taxon>
        <taxon>Alphaproteobacteria</taxon>
        <taxon>Hyphomicrobiales</taxon>
        <taxon>Methylobacteriaceae</taxon>
        <taxon>Methylobacterium</taxon>
    </lineage>
</organism>
<dbReference type="Gene3D" id="3.40.50.1390">
    <property type="entry name" value="Resolvase, N-terminal catalytic domain"/>
    <property type="match status" value="1"/>
</dbReference>
<dbReference type="PROSITE" id="PS51737">
    <property type="entry name" value="RECOMBINASE_DNA_BIND"/>
    <property type="match status" value="1"/>
</dbReference>
<reference evidence="4" key="2">
    <citation type="submission" date="2021-08" db="EMBL/GenBank/DDBJ databases">
        <authorList>
            <person name="Tani A."/>
            <person name="Ola A."/>
            <person name="Ogura Y."/>
            <person name="Katsura K."/>
            <person name="Hayashi T."/>
        </authorList>
    </citation>
    <scope>NUCLEOTIDE SEQUENCE</scope>
    <source>
        <strain evidence="4">JCM 32048</strain>
    </source>
</reference>
<comment type="caution">
    <text evidence="4">The sequence shown here is derived from an EMBL/GenBank/DDBJ whole genome shotgun (WGS) entry which is preliminary data.</text>
</comment>
<accession>A0AA37HIV0</accession>
<evidence type="ECO:0000259" key="2">
    <source>
        <dbReference type="PROSITE" id="PS51736"/>
    </source>
</evidence>
<dbReference type="InterPro" id="IPR011109">
    <property type="entry name" value="DNA_bind_recombinase_dom"/>
</dbReference>
<dbReference type="EMBL" id="BPQJ01000082">
    <property type="protein sequence ID" value="GJD66815.1"/>
    <property type="molecule type" value="Genomic_DNA"/>
</dbReference>
<evidence type="ECO:0000313" key="5">
    <source>
        <dbReference type="Proteomes" id="UP001055286"/>
    </source>
</evidence>
<evidence type="ECO:0000259" key="3">
    <source>
        <dbReference type="PROSITE" id="PS51737"/>
    </source>
</evidence>
<keyword evidence="5" id="KW-1185">Reference proteome</keyword>
<feature type="region of interest" description="Disordered" evidence="1">
    <location>
        <begin position="392"/>
        <end position="419"/>
    </location>
</feature>
<dbReference type="Pfam" id="PF00239">
    <property type="entry name" value="Resolvase"/>
    <property type="match status" value="1"/>
</dbReference>
<sequence length="545" mass="60328">MTRFPARRLRCAIYTRVSTEAGLEQEFNSLDAQREAAEAYVRSQAHENWTSLRTRYDDGGFSGGSLERPALQQLLDDIRGRRLDVVVVYKVDRLTRSLADFAKLVELFDAHEVSFVSVTQAFNTTSSMGRLTLNVLLSFAQFEREVTGERIRDKIAASKRKGLWMGGPAPLGYRVQARKLVVDEAEASAVRLIFERYLALGSLTQLLRELRQRGIVTKQRPLASGVVRGGIAFTRGPAAYLLKNRTYLGEIVHRGGSHPGEHQAIISRELFDAVQNKLTSRSQGSGEHKTRSQALLTGKLFDDRGNRMTPSHASKAGRRYRYYVCCALDQGRAEQAGSVTRVSAPGIEAAILQALRERSAEEPDDHALVARHLERAILHRDTIEMILRPDAGGEAVSGSNHPRAPDTHEGDPEEVGIDHTGPLPEVIRIVWSQPSPTRRREIIRPGSLDDPRPIRAEQRATLVRAIALGRSWLAELVAGTVTGPDQIAARESCSKRHVTMMISLAFLSPELVKAAVGGRLSRGIGLRNLSDPSMAWSRQHRSLGL</sequence>
<dbReference type="Pfam" id="PF07508">
    <property type="entry name" value="Recombinase"/>
    <property type="match status" value="1"/>
</dbReference>
<gene>
    <name evidence="4" type="ORF">MPEAHAMD_7014</name>
</gene>
<feature type="domain" description="Recombinase" evidence="3">
    <location>
        <begin position="170"/>
        <end position="284"/>
    </location>
</feature>
<dbReference type="Gene3D" id="3.90.1750.20">
    <property type="entry name" value="Putative Large Serine Recombinase, Chain B, Domain 2"/>
    <property type="match status" value="1"/>
</dbReference>
<dbReference type="SUPFAM" id="SSF53041">
    <property type="entry name" value="Resolvase-like"/>
    <property type="match status" value="1"/>
</dbReference>
<dbReference type="GO" id="GO:0003677">
    <property type="term" value="F:DNA binding"/>
    <property type="evidence" value="ECO:0007669"/>
    <property type="project" value="InterPro"/>
</dbReference>
<dbReference type="PROSITE" id="PS51736">
    <property type="entry name" value="RECOMBINASES_3"/>
    <property type="match status" value="1"/>
</dbReference>
<dbReference type="AlphaFoldDB" id="A0AA37HIV0"/>
<evidence type="ECO:0000313" key="4">
    <source>
        <dbReference type="EMBL" id="GJD66815.1"/>
    </source>
</evidence>